<sequence>MKKFTPSDKGIKLVSKPSDVDVYDNEPKVLRAQMSCGHVTDPETLTSCCRAQLDDGRTEFRCPVCEQKWPYEEVRKLAKLTEEEKQFFEDKLGMNTAKNKVDLKNCPGCGTFVQRMDPFNLCVLCSVCSVKNRRIFEFCWQCEREWKGDRPRADRCANKGCKCKNDVLKTCPTVSLESVVIKGTNIKVLCPAIRACPFCSVLIEHNQGCKIMTCCECKKQFCFVCLKPANECLETSTHFIMCSAETFKMDHMPFQVRIRINRNDVIMLSVASSSDEFEQFTIRNLKKMALVHFPGVTDPERLRVIFGSEELADDRTFDSYKIDHGSLLIVVLQLDGGRDTEDKEQGVLRAVLSCGHITDPEALISCCRAQLKDGKTEFECHLCKKKWKYEEVKKLAKLTDEEKEEFEDKLGTNTAERIVNTKNCPGCDTFIERRDVGNLCVECSICTHRTGRSYEFCWQCMGMWKGSLGASNRCGNAGCTSPEKVLAECPMIKLSDFLYIDVQCPLKRACTSCGMLIEHSTNGCNNVTCPRCGHEFCFICLKPGHIFFSEPCKLASRQQDSLYNV</sequence>
<keyword evidence="9" id="KW-0833">Ubl conjugation pathway</keyword>
<evidence type="ECO:0000259" key="11">
    <source>
        <dbReference type="PROSITE" id="PS50053"/>
    </source>
</evidence>
<keyword evidence="4" id="KW-0597">Phosphoprotein</keyword>
<dbReference type="Gene3D" id="1.20.120.1750">
    <property type="match status" value="3"/>
</dbReference>
<dbReference type="SMART" id="SM00647">
    <property type="entry name" value="IBR"/>
    <property type="match status" value="2"/>
</dbReference>
<feature type="domain" description="RING-type" evidence="12">
    <location>
        <begin position="330"/>
        <end position="561"/>
    </location>
</feature>
<evidence type="ECO:0000256" key="8">
    <source>
        <dbReference type="ARBA" id="ARBA00022771"/>
    </source>
</evidence>
<feature type="domain" description="RING-type" evidence="12">
    <location>
        <begin position="12"/>
        <end position="246"/>
    </location>
</feature>
<evidence type="ECO:0000313" key="13">
    <source>
        <dbReference type="EMBL" id="TRY56278.1"/>
    </source>
</evidence>
<dbReference type="PROSITE" id="PS50053">
    <property type="entry name" value="UBIQUITIN_2"/>
    <property type="match status" value="1"/>
</dbReference>
<dbReference type="PROSITE" id="PS51873">
    <property type="entry name" value="TRIAD"/>
    <property type="match status" value="2"/>
</dbReference>
<keyword evidence="7" id="KW-0677">Repeat</keyword>
<dbReference type="GO" id="GO:0016567">
    <property type="term" value="P:protein ubiquitination"/>
    <property type="evidence" value="ECO:0007669"/>
    <property type="project" value="InterPro"/>
</dbReference>
<evidence type="ECO:0000256" key="2">
    <source>
        <dbReference type="ARBA" id="ARBA00004906"/>
    </source>
</evidence>
<dbReference type="InterPro" id="IPR029071">
    <property type="entry name" value="Ubiquitin-like_domsf"/>
</dbReference>
<dbReference type="STRING" id="623744.A0A553MSW7"/>
<dbReference type="InterPro" id="IPR044066">
    <property type="entry name" value="TRIAD_supradom"/>
</dbReference>
<keyword evidence="5" id="KW-0808">Transferase</keyword>
<dbReference type="EMBL" id="SRMA01027290">
    <property type="protein sequence ID" value="TRY56278.1"/>
    <property type="molecule type" value="Genomic_DNA"/>
</dbReference>
<dbReference type="SUPFAM" id="SSF54236">
    <property type="entry name" value="Ubiquitin-like"/>
    <property type="match status" value="1"/>
</dbReference>
<name>A0A553MSW7_9TELE</name>
<keyword evidence="8" id="KW-0863">Zinc-finger</keyword>
<dbReference type="GO" id="GO:0009893">
    <property type="term" value="P:positive regulation of metabolic process"/>
    <property type="evidence" value="ECO:0007669"/>
    <property type="project" value="UniProtKB-ARBA"/>
</dbReference>
<comment type="pathway">
    <text evidence="2">Protein modification; protein ubiquitination.</text>
</comment>
<evidence type="ECO:0000256" key="1">
    <source>
        <dbReference type="ARBA" id="ARBA00001798"/>
    </source>
</evidence>
<dbReference type="Pfam" id="PF22191">
    <property type="entry name" value="IBR_1"/>
    <property type="match status" value="1"/>
</dbReference>
<dbReference type="PROSITE" id="PS00518">
    <property type="entry name" value="ZF_RING_1"/>
    <property type="match status" value="1"/>
</dbReference>
<protein>
    <recommendedName>
        <fullName evidence="3">RBR-type E3 ubiquitin transferase</fullName>
        <ecNumber evidence="3">2.3.2.31</ecNumber>
    </recommendedName>
</protein>
<dbReference type="CDD" id="cd20336">
    <property type="entry name" value="Rcat_RBR"/>
    <property type="match status" value="2"/>
</dbReference>
<evidence type="ECO:0000256" key="9">
    <source>
        <dbReference type="ARBA" id="ARBA00022786"/>
    </source>
</evidence>
<dbReference type="EC" id="2.3.2.31" evidence="3"/>
<dbReference type="AlphaFoldDB" id="A0A553MSW7"/>
<reference evidence="13 14" key="1">
    <citation type="journal article" date="2019" name="Sci. Data">
        <title>Hybrid genome assembly and annotation of Danionella translucida.</title>
        <authorList>
            <person name="Kadobianskyi M."/>
            <person name="Schulze L."/>
            <person name="Schuelke M."/>
            <person name="Judkewitz B."/>
        </authorList>
    </citation>
    <scope>NUCLEOTIDE SEQUENCE [LARGE SCALE GENOMIC DNA]</scope>
    <source>
        <strain evidence="13 14">Bolton</strain>
    </source>
</reference>
<evidence type="ECO:0000256" key="5">
    <source>
        <dbReference type="ARBA" id="ARBA00022679"/>
    </source>
</evidence>
<dbReference type="GO" id="GO:0008270">
    <property type="term" value="F:zinc ion binding"/>
    <property type="evidence" value="ECO:0007669"/>
    <property type="project" value="UniProtKB-KW"/>
</dbReference>
<gene>
    <name evidence="13" type="ORF">DNTS_028392</name>
</gene>
<feature type="domain" description="Ubiquitin-like" evidence="11">
    <location>
        <begin position="254"/>
        <end position="337"/>
    </location>
</feature>
<dbReference type="GO" id="GO:0061630">
    <property type="term" value="F:ubiquitin protein ligase activity"/>
    <property type="evidence" value="ECO:0007669"/>
    <property type="project" value="UniProtKB-EC"/>
</dbReference>
<organism evidence="13 14">
    <name type="scientific">Danionella cerebrum</name>
    <dbReference type="NCBI Taxonomy" id="2873325"/>
    <lineage>
        <taxon>Eukaryota</taxon>
        <taxon>Metazoa</taxon>
        <taxon>Chordata</taxon>
        <taxon>Craniata</taxon>
        <taxon>Vertebrata</taxon>
        <taxon>Euteleostomi</taxon>
        <taxon>Actinopterygii</taxon>
        <taxon>Neopterygii</taxon>
        <taxon>Teleostei</taxon>
        <taxon>Ostariophysi</taxon>
        <taxon>Cypriniformes</taxon>
        <taxon>Danionidae</taxon>
        <taxon>Danioninae</taxon>
        <taxon>Danionella</taxon>
    </lineage>
</organism>
<keyword evidence="14" id="KW-1185">Reference proteome</keyword>
<dbReference type="InterPro" id="IPR000626">
    <property type="entry name" value="Ubiquitin-like_dom"/>
</dbReference>
<evidence type="ECO:0000256" key="4">
    <source>
        <dbReference type="ARBA" id="ARBA00022553"/>
    </source>
</evidence>
<dbReference type="Gene3D" id="3.10.20.90">
    <property type="entry name" value="Phosphatidylinositol 3-kinase Catalytic Subunit, Chain A, domain 1"/>
    <property type="match status" value="1"/>
</dbReference>
<evidence type="ECO:0000256" key="6">
    <source>
        <dbReference type="ARBA" id="ARBA00022723"/>
    </source>
</evidence>
<evidence type="ECO:0000256" key="10">
    <source>
        <dbReference type="ARBA" id="ARBA00022833"/>
    </source>
</evidence>
<dbReference type="InterPro" id="IPR002867">
    <property type="entry name" value="IBR_dom"/>
</dbReference>
<dbReference type="Proteomes" id="UP000316079">
    <property type="component" value="Unassembled WGS sequence"/>
</dbReference>
<comment type="catalytic activity">
    <reaction evidence="1">
        <text>[E2 ubiquitin-conjugating enzyme]-S-ubiquitinyl-L-cysteine + [acceptor protein]-L-lysine = [E2 ubiquitin-conjugating enzyme]-L-cysteine + [acceptor protein]-N(6)-ubiquitinyl-L-lysine.</text>
        <dbReference type="EC" id="2.3.2.31"/>
    </reaction>
</comment>
<proteinExistence type="predicted"/>
<evidence type="ECO:0000313" key="14">
    <source>
        <dbReference type="Proteomes" id="UP000316079"/>
    </source>
</evidence>
<dbReference type="PANTHER" id="PTHR11685">
    <property type="entry name" value="RBR FAMILY RING FINGER AND IBR DOMAIN-CONTAINING"/>
    <property type="match status" value="1"/>
</dbReference>
<evidence type="ECO:0000259" key="12">
    <source>
        <dbReference type="PROSITE" id="PS51873"/>
    </source>
</evidence>
<evidence type="ECO:0000256" key="7">
    <source>
        <dbReference type="ARBA" id="ARBA00022737"/>
    </source>
</evidence>
<comment type="caution">
    <text evidence="13">The sequence shown here is derived from an EMBL/GenBank/DDBJ whole genome shotgun (WGS) entry which is preliminary data.</text>
</comment>
<dbReference type="OrthoDB" id="419317at2759"/>
<keyword evidence="10" id="KW-0862">Zinc</keyword>
<dbReference type="SUPFAM" id="SSF57850">
    <property type="entry name" value="RING/U-box"/>
    <property type="match status" value="3"/>
</dbReference>
<evidence type="ECO:0000256" key="3">
    <source>
        <dbReference type="ARBA" id="ARBA00012251"/>
    </source>
</evidence>
<dbReference type="InterPro" id="IPR031127">
    <property type="entry name" value="E3_UB_ligase_RBR"/>
</dbReference>
<dbReference type="CDD" id="cd17039">
    <property type="entry name" value="Ubl_ubiquitin_like"/>
    <property type="match status" value="1"/>
</dbReference>
<accession>A0A553MSW7</accession>
<keyword evidence="6" id="KW-0479">Metal-binding</keyword>
<dbReference type="InterPro" id="IPR017907">
    <property type="entry name" value="Znf_RING_CS"/>
</dbReference>